<comment type="caution">
    <text evidence="3">The sequence shown here is derived from an EMBL/GenBank/DDBJ whole genome shotgun (WGS) entry which is preliminary data.</text>
</comment>
<dbReference type="InterPro" id="IPR008266">
    <property type="entry name" value="Tyr_kinase_AS"/>
</dbReference>
<dbReference type="PROSITE" id="PS00109">
    <property type="entry name" value="PROTEIN_KINASE_TYR"/>
    <property type="match status" value="1"/>
</dbReference>
<dbReference type="GO" id="GO:0005524">
    <property type="term" value="F:ATP binding"/>
    <property type="evidence" value="ECO:0007669"/>
    <property type="project" value="InterPro"/>
</dbReference>
<feature type="compositionally biased region" description="Gly residues" evidence="1">
    <location>
        <begin position="460"/>
        <end position="484"/>
    </location>
</feature>
<protein>
    <recommendedName>
        <fullName evidence="2">Protein kinase domain-containing protein</fullName>
    </recommendedName>
</protein>
<dbReference type="GO" id="GO:0005737">
    <property type="term" value="C:cytoplasm"/>
    <property type="evidence" value="ECO:0007669"/>
    <property type="project" value="TreeGrafter"/>
</dbReference>
<gene>
    <name evidence="3" type="ORF">EZS28_017503</name>
</gene>
<dbReference type="SUPFAM" id="SSF56112">
    <property type="entry name" value="Protein kinase-like (PK-like)"/>
    <property type="match status" value="1"/>
</dbReference>
<dbReference type="GO" id="GO:0004674">
    <property type="term" value="F:protein serine/threonine kinase activity"/>
    <property type="evidence" value="ECO:0007669"/>
    <property type="project" value="TreeGrafter"/>
</dbReference>
<evidence type="ECO:0000256" key="1">
    <source>
        <dbReference type="SAM" id="MobiDB-lite"/>
    </source>
</evidence>
<proteinExistence type="predicted"/>
<sequence>MKSDKPNITLFTATVLYKLISGEWYLNGFKCLHPYFETFEEQGIIQILFEDGLKRGNCQKTIDLSAECLSLLYQQRELPDYMKEKVITQLKKGLHSEDKADIKCSSRGLLSLALNKGNVDMILADNFLSELEEVIKVRRARFAEVEFETHQEAESFVKSTPQQRIFGGVILQVRWDIGQQTQKQREIDERIQMKKENKQVEEIEDDDNRSENNVATFQGFRSTMKNNEMLKTVSRFGLVKQQLKADNNFLIENIEHVKDQLERRIHPTDKNRIIGVELLILKRGVDEQQIRSIFADYQPKNIIIDINYSDPRYNVASIHFDDPNISIRAAQEKDKIQIDEQIVKIKLKYQQMPLEEFRRWKRMKQNKQLYSILIAGFSQELTLNEFFDFMDNIQIEIQGGSVSEEVDDSSASFAIAQFKDEVQQQLAMTKIDGILYKGKQLHCQLIFKEVPNQGGQKQHQGGGSLNGQSGSGQSGSTSGTGGSETRGEGSKDQKDEEKRKDDDEEERRNQDDIPNQFHLENKTEIFKQQKDKEVKKQTFKLLYKRPFRLFLSLNGTVGQVQFQRSVGVNLRQYIDQMKENEQLSVRNSLNFIEDLAISVNQLHSIGICHRDLTPENILIFPNMGVQLINYGNGSKYYAYFSDSRYTAPDIPQLVEVDTSFASDIWSMGIIITEVLIKKDPLTYSIV</sequence>
<dbReference type="GO" id="GO:0005634">
    <property type="term" value="C:nucleus"/>
    <property type="evidence" value="ECO:0007669"/>
    <property type="project" value="TreeGrafter"/>
</dbReference>
<dbReference type="InterPro" id="IPR000719">
    <property type="entry name" value="Prot_kinase_dom"/>
</dbReference>
<dbReference type="Gene3D" id="1.10.510.10">
    <property type="entry name" value="Transferase(Phosphotransferase) domain 1"/>
    <property type="match status" value="1"/>
</dbReference>
<feature type="domain" description="Protein kinase" evidence="2">
    <location>
        <begin position="463"/>
        <end position="686"/>
    </location>
</feature>
<evidence type="ECO:0000313" key="3">
    <source>
        <dbReference type="EMBL" id="KAA6386971.1"/>
    </source>
</evidence>
<dbReference type="SUPFAM" id="SSF54928">
    <property type="entry name" value="RNA-binding domain, RBD"/>
    <property type="match status" value="1"/>
</dbReference>
<evidence type="ECO:0000313" key="4">
    <source>
        <dbReference type="Proteomes" id="UP000324800"/>
    </source>
</evidence>
<dbReference type="AlphaFoldDB" id="A0A5J4VWH0"/>
<feature type="compositionally biased region" description="Basic and acidic residues" evidence="1">
    <location>
        <begin position="485"/>
        <end position="511"/>
    </location>
</feature>
<dbReference type="GO" id="GO:0003676">
    <property type="term" value="F:nucleic acid binding"/>
    <property type="evidence" value="ECO:0007669"/>
    <property type="project" value="InterPro"/>
</dbReference>
<dbReference type="InterPro" id="IPR011009">
    <property type="entry name" value="Kinase-like_dom_sf"/>
</dbReference>
<dbReference type="Proteomes" id="UP000324800">
    <property type="component" value="Unassembled WGS sequence"/>
</dbReference>
<accession>A0A5J4VWH0</accession>
<feature type="region of interest" description="Disordered" evidence="1">
    <location>
        <begin position="453"/>
        <end position="522"/>
    </location>
</feature>
<reference evidence="3 4" key="1">
    <citation type="submission" date="2019-03" db="EMBL/GenBank/DDBJ databases">
        <title>Single cell metagenomics reveals metabolic interactions within the superorganism composed of flagellate Streblomastix strix and complex community of Bacteroidetes bacteria on its surface.</title>
        <authorList>
            <person name="Treitli S.C."/>
            <person name="Kolisko M."/>
            <person name="Husnik F."/>
            <person name="Keeling P."/>
            <person name="Hampl V."/>
        </authorList>
    </citation>
    <scope>NUCLEOTIDE SEQUENCE [LARGE SCALE GENOMIC DNA]</scope>
    <source>
        <strain evidence="3">ST1C</strain>
    </source>
</reference>
<dbReference type="PROSITE" id="PS50011">
    <property type="entry name" value="PROTEIN_KINASE_DOM"/>
    <property type="match status" value="1"/>
</dbReference>
<dbReference type="GO" id="GO:0044773">
    <property type="term" value="P:mitotic DNA damage checkpoint signaling"/>
    <property type="evidence" value="ECO:0007669"/>
    <property type="project" value="TreeGrafter"/>
</dbReference>
<dbReference type="InterPro" id="IPR035979">
    <property type="entry name" value="RBD_domain_sf"/>
</dbReference>
<dbReference type="EMBL" id="SNRW01004573">
    <property type="protein sequence ID" value="KAA6386971.1"/>
    <property type="molecule type" value="Genomic_DNA"/>
</dbReference>
<dbReference type="Pfam" id="PF00069">
    <property type="entry name" value="Pkinase"/>
    <property type="match status" value="1"/>
</dbReference>
<dbReference type="PANTHER" id="PTHR44167:SF24">
    <property type="entry name" value="SERINE_THREONINE-PROTEIN KINASE CHK2"/>
    <property type="match status" value="1"/>
</dbReference>
<name>A0A5J4VWH0_9EUKA</name>
<organism evidence="3 4">
    <name type="scientific">Streblomastix strix</name>
    <dbReference type="NCBI Taxonomy" id="222440"/>
    <lineage>
        <taxon>Eukaryota</taxon>
        <taxon>Metamonada</taxon>
        <taxon>Preaxostyla</taxon>
        <taxon>Oxymonadida</taxon>
        <taxon>Streblomastigidae</taxon>
        <taxon>Streblomastix</taxon>
    </lineage>
</organism>
<dbReference type="PANTHER" id="PTHR44167">
    <property type="entry name" value="OVARIAN-SPECIFIC SERINE/THREONINE-PROTEIN KINASE LOK-RELATED"/>
    <property type="match status" value="1"/>
</dbReference>
<evidence type="ECO:0000259" key="2">
    <source>
        <dbReference type="PROSITE" id="PS50011"/>
    </source>
</evidence>